<dbReference type="RefSeq" id="WP_118947195.1">
    <property type="nucleotide sequence ID" value="NZ_BAAATP010000013.1"/>
</dbReference>
<dbReference type="PANTHER" id="PTHR36039:SF2">
    <property type="entry name" value="RNA LIGASE_CYCLIC NUCLEOTIDE PHOSPHODIESTERASE FAMILY PROTEIN"/>
    <property type="match status" value="1"/>
</dbReference>
<dbReference type="Pfam" id="PF13563">
    <property type="entry name" value="2_5_RNA_ligase2"/>
    <property type="match status" value="1"/>
</dbReference>
<dbReference type="SUPFAM" id="SSF55144">
    <property type="entry name" value="LigT-like"/>
    <property type="match status" value="1"/>
</dbReference>
<dbReference type="InterPro" id="IPR009097">
    <property type="entry name" value="Cyclic_Pdiesterase"/>
</dbReference>
<reference evidence="1" key="1">
    <citation type="submission" date="2021-04" db="EMBL/GenBank/DDBJ databases">
        <title>Genomic sequence of Actinosynnema pretiosum subsp. pretiosum ATCC 31280 (C-14919).</title>
        <authorList>
            <person name="Bai L."/>
            <person name="Wang X."/>
            <person name="Xiao Y."/>
        </authorList>
    </citation>
    <scope>NUCLEOTIDE SEQUENCE</scope>
    <source>
        <strain evidence="1">ATCC 31280</strain>
    </source>
</reference>
<name>A0AA45R3Q9_9PSEU</name>
<gene>
    <name evidence="1" type="ORF">KCV87_32940</name>
</gene>
<dbReference type="PANTHER" id="PTHR36039">
    <property type="match status" value="1"/>
</dbReference>
<evidence type="ECO:0000313" key="2">
    <source>
        <dbReference type="Proteomes" id="UP000677152"/>
    </source>
</evidence>
<dbReference type="Proteomes" id="UP000677152">
    <property type="component" value="Chromosome"/>
</dbReference>
<organism evidence="1 2">
    <name type="scientific">Actinosynnema pretiosum subsp. pretiosum</name>
    <dbReference type="NCBI Taxonomy" id="103721"/>
    <lineage>
        <taxon>Bacteria</taxon>
        <taxon>Bacillati</taxon>
        <taxon>Actinomycetota</taxon>
        <taxon>Actinomycetes</taxon>
        <taxon>Pseudonocardiales</taxon>
        <taxon>Pseudonocardiaceae</taxon>
        <taxon>Actinosynnema</taxon>
    </lineage>
</organism>
<sequence length="178" mass="18943">MPFAIELFLDEQAESRVRRMWAALDEHGIPSLGALADHDVDPHVSLTAFDHGDVDAVADALASVFAAEAPFPLSLTALGFFLTPVAPVFLGVTPTAALLRVHRAVHNAVEPFVERMAEYYLPDALLPHCTLALGVSDHAAVFRALSGFRLPVVASAVSARLLEIPEGRPLATFLLGAG</sequence>
<dbReference type="GO" id="GO:0016874">
    <property type="term" value="F:ligase activity"/>
    <property type="evidence" value="ECO:0007669"/>
    <property type="project" value="UniProtKB-KW"/>
</dbReference>
<protein>
    <submittedName>
        <fullName evidence="1">2'-5' RNA ligase family protein</fullName>
    </submittedName>
</protein>
<keyword evidence="1" id="KW-0436">Ligase</keyword>
<proteinExistence type="predicted"/>
<evidence type="ECO:0000313" key="1">
    <source>
        <dbReference type="EMBL" id="QUF04096.1"/>
    </source>
</evidence>
<dbReference type="Gene3D" id="3.90.1140.10">
    <property type="entry name" value="Cyclic phosphodiesterase"/>
    <property type="match status" value="1"/>
</dbReference>
<dbReference type="AlphaFoldDB" id="A0AA45R3Q9"/>
<accession>A0AA45R3Q9</accession>
<dbReference type="EMBL" id="CP073249">
    <property type="protein sequence ID" value="QUF04096.1"/>
    <property type="molecule type" value="Genomic_DNA"/>
</dbReference>